<name>A0A665WFU7_ECHNA</name>
<dbReference type="Ensembl" id="ENSENLT00000043941.1">
    <property type="protein sequence ID" value="ENSENLP00000042846.1"/>
    <property type="gene ID" value="ENSENLG00000017217.1"/>
</dbReference>
<evidence type="ECO:0000313" key="15">
    <source>
        <dbReference type="Proteomes" id="UP000472264"/>
    </source>
</evidence>
<dbReference type="InterPro" id="IPR018808">
    <property type="entry name" value="Muniscin_C"/>
</dbReference>
<dbReference type="InterPro" id="IPR030122">
    <property type="entry name" value="FCHo2_F-BAR"/>
</dbReference>
<dbReference type="AlphaFoldDB" id="A0A665WFU7"/>
<evidence type="ECO:0000313" key="14">
    <source>
        <dbReference type="Ensembl" id="ENSENLP00000042846.1"/>
    </source>
</evidence>
<keyword evidence="6 9" id="KW-0175">Coiled coil</keyword>
<dbReference type="GO" id="GO:0060028">
    <property type="term" value="P:convergent extension involved in axis elongation"/>
    <property type="evidence" value="ECO:0007669"/>
    <property type="project" value="UniProtKB-ARBA"/>
</dbReference>
<dbReference type="InterPro" id="IPR036168">
    <property type="entry name" value="AP2_Mu_C_sf"/>
</dbReference>
<evidence type="ECO:0000256" key="7">
    <source>
        <dbReference type="ARBA" id="ARBA00023136"/>
    </source>
</evidence>
<feature type="domain" description="F-BAR" evidence="13">
    <location>
        <begin position="1"/>
        <end position="240"/>
    </location>
</feature>
<dbReference type="CDD" id="cd07673">
    <property type="entry name" value="F-BAR_FCHO2"/>
    <property type="match status" value="1"/>
</dbReference>
<dbReference type="InterPro" id="IPR027267">
    <property type="entry name" value="AH/BAR_dom_sf"/>
</dbReference>
<evidence type="ECO:0000256" key="4">
    <source>
        <dbReference type="ARBA" id="ARBA00022553"/>
    </source>
</evidence>
<dbReference type="SUPFAM" id="SSF49447">
    <property type="entry name" value="Second domain of Mu2 adaptin subunit (ap50) of ap2 adaptor"/>
    <property type="match status" value="1"/>
</dbReference>
<evidence type="ECO:0000256" key="1">
    <source>
        <dbReference type="ARBA" id="ARBA00004283"/>
    </source>
</evidence>
<dbReference type="SMART" id="SM00055">
    <property type="entry name" value="FCH"/>
    <property type="match status" value="1"/>
</dbReference>
<evidence type="ECO:0000256" key="9">
    <source>
        <dbReference type="PROSITE-ProRule" id="PRU01077"/>
    </source>
</evidence>
<evidence type="ECO:0000256" key="6">
    <source>
        <dbReference type="ARBA" id="ARBA00023054"/>
    </source>
</evidence>
<reference evidence="14" key="2">
    <citation type="submission" date="2025-08" db="UniProtKB">
        <authorList>
            <consortium name="Ensembl"/>
        </authorList>
    </citation>
    <scope>IDENTIFICATION</scope>
</reference>
<dbReference type="GO" id="GO:0005886">
    <property type="term" value="C:plasma membrane"/>
    <property type="evidence" value="ECO:0007669"/>
    <property type="project" value="TreeGrafter"/>
</dbReference>
<dbReference type="InterPro" id="IPR031160">
    <property type="entry name" value="F_BAR_dom"/>
</dbReference>
<dbReference type="Gene3D" id="1.20.1270.60">
    <property type="entry name" value="Arfaptin homology (AH) domain/BAR domain"/>
    <property type="match status" value="1"/>
</dbReference>
<evidence type="ECO:0000256" key="2">
    <source>
        <dbReference type="ARBA" id="ARBA00011064"/>
    </source>
</evidence>
<feature type="domain" description="MHD" evidence="12">
    <location>
        <begin position="450"/>
        <end position="718"/>
    </location>
</feature>
<dbReference type="FunFam" id="1.20.1270.60:FF:000016">
    <property type="entry name" value="FCH domain only protein 2"/>
    <property type="match status" value="1"/>
</dbReference>
<evidence type="ECO:0000256" key="10">
    <source>
        <dbReference type="SAM" id="Coils"/>
    </source>
</evidence>
<gene>
    <name evidence="14" type="primary">fcho2</name>
</gene>
<comment type="similarity">
    <text evidence="2">Belongs to the FCHO family.</text>
</comment>
<dbReference type="GO" id="GO:0030136">
    <property type="term" value="C:clathrin-coated vesicle"/>
    <property type="evidence" value="ECO:0007669"/>
    <property type="project" value="TreeGrafter"/>
</dbReference>
<dbReference type="GO" id="GO:0005905">
    <property type="term" value="C:clathrin-coated pit"/>
    <property type="evidence" value="ECO:0007669"/>
    <property type="project" value="UniProtKB-SubCell"/>
</dbReference>
<dbReference type="Proteomes" id="UP000472264">
    <property type="component" value="Chromosome 12"/>
</dbReference>
<dbReference type="Gene3D" id="2.60.40.1170">
    <property type="entry name" value="Mu homology domain, subdomain B"/>
    <property type="match status" value="2"/>
</dbReference>
<feature type="compositionally biased region" description="Low complexity" evidence="11">
    <location>
        <begin position="416"/>
        <end position="427"/>
    </location>
</feature>
<dbReference type="Pfam" id="PF22699">
    <property type="entry name" value="GMIP-like_FCH"/>
    <property type="match status" value="1"/>
</dbReference>
<feature type="region of interest" description="Disordered" evidence="11">
    <location>
        <begin position="363"/>
        <end position="443"/>
    </location>
</feature>
<feature type="coiled-coil region" evidence="10">
    <location>
        <begin position="160"/>
        <end position="198"/>
    </location>
</feature>
<sequence>MGEKNNGFDVLYHNMKHGQISSKELTDFIRERSTIEEVYARSMTKLAKSAGNFSQLGTFAPAWDVFKSSTEKLASCHMELVRKLHELIKEVQKYVEEQAKAHKKTKEEVASTLEAVQNIQTTSQALQKSKESYNAKTVEQERLRKEGATQRDVDKAGVKAKKATETYKSYVEKYAAAKSEFEQRMAETAQKFQDIEENHILHMKEIIRSYSQSVDETHVQIGELHNEFVRNIENTSVESLIQKLAESKGTGKERPGPIEFEECNTAIAIEENSFYSSSDSDDEDEPRKFHVEIKPVQPNNGTHQNRATIDELKASIGNIILSPSTSVLALQHSHNITNANKPVASLLWFASAVPVPNRPTTPLTAGALVPPPRPSSRPKLPTGKLTGINEIVRPFSPPKASNASPPPTAPLARAESSSSLSSNTSLSAGNTPTVGTSRGPSPVTLASQDALPIAVAFTESVNAYFKGADPTKCIVKITGDMTLSFPMGIIKVFTTNPSPAVLTFKLKNTSRLEQILPNQQLLYSDPSQSDSNSKDFWFNMQALTSYLRKASEQNPSASYYNVDILKYQVLSDGIHSTPLNLAVYWKCTPSTTDLRVDYRYNPDSMASPGPLTNVQVLVPVDGGVTNMQSIPNSTWNPEQNKCLWRLSDISEKSENEGAGSLRAKFELSNGPSSPSTLAVQFMNEGSTLSGVDMELQGAGYRLSLSKKRFATGRYMADC</sequence>
<keyword evidence="4" id="KW-0597">Phosphoprotein</keyword>
<reference evidence="14" key="3">
    <citation type="submission" date="2025-09" db="UniProtKB">
        <authorList>
            <consortium name="Ensembl"/>
        </authorList>
    </citation>
    <scope>IDENTIFICATION</scope>
</reference>
<reference evidence="14" key="1">
    <citation type="submission" date="2021-04" db="EMBL/GenBank/DDBJ databases">
        <authorList>
            <consortium name="Wellcome Sanger Institute Data Sharing"/>
        </authorList>
    </citation>
    <scope>NUCLEOTIDE SEQUENCE [LARGE SCALE GENOMIC DNA]</scope>
</reference>
<evidence type="ECO:0000259" key="13">
    <source>
        <dbReference type="PROSITE" id="PS51741"/>
    </source>
</evidence>
<dbReference type="SUPFAM" id="SSF103657">
    <property type="entry name" value="BAR/IMD domain-like"/>
    <property type="match status" value="1"/>
</dbReference>
<dbReference type="GO" id="GO:0048268">
    <property type="term" value="P:clathrin coat assembly"/>
    <property type="evidence" value="ECO:0007669"/>
    <property type="project" value="TreeGrafter"/>
</dbReference>
<proteinExistence type="inferred from homology"/>
<keyword evidence="15" id="KW-1185">Reference proteome</keyword>
<evidence type="ECO:0000256" key="8">
    <source>
        <dbReference type="ARBA" id="ARBA00023176"/>
    </source>
</evidence>
<dbReference type="InterPro" id="IPR028565">
    <property type="entry name" value="MHD"/>
</dbReference>
<evidence type="ECO:0000256" key="3">
    <source>
        <dbReference type="ARBA" id="ARBA00018998"/>
    </source>
</evidence>
<dbReference type="Pfam" id="PF10291">
    <property type="entry name" value="muHD"/>
    <property type="match status" value="1"/>
</dbReference>
<comment type="subcellular location">
    <subcellularLocation>
        <location evidence="1">Membrane</location>
        <location evidence="1">Clathrin-coated pit</location>
        <topology evidence="1">Peripheral membrane protein</topology>
        <orientation evidence="1">Cytoplasmic side</orientation>
    </subcellularLocation>
</comment>
<evidence type="ECO:0000256" key="11">
    <source>
        <dbReference type="SAM" id="MobiDB-lite"/>
    </source>
</evidence>
<organism evidence="14 15">
    <name type="scientific">Echeneis naucrates</name>
    <name type="common">Live sharksucker</name>
    <dbReference type="NCBI Taxonomy" id="173247"/>
    <lineage>
        <taxon>Eukaryota</taxon>
        <taxon>Metazoa</taxon>
        <taxon>Chordata</taxon>
        <taxon>Craniata</taxon>
        <taxon>Vertebrata</taxon>
        <taxon>Euteleostomi</taxon>
        <taxon>Actinopterygii</taxon>
        <taxon>Neopterygii</taxon>
        <taxon>Teleostei</taxon>
        <taxon>Neoteleostei</taxon>
        <taxon>Acanthomorphata</taxon>
        <taxon>Carangaria</taxon>
        <taxon>Carangiformes</taxon>
        <taxon>Echeneidae</taxon>
        <taxon>Echeneis</taxon>
    </lineage>
</organism>
<feature type="coiled-coil region" evidence="10">
    <location>
        <begin position="77"/>
        <end position="104"/>
    </location>
</feature>
<keyword evidence="5" id="KW-0254">Endocytosis</keyword>
<dbReference type="PROSITE" id="PS51741">
    <property type="entry name" value="F_BAR"/>
    <property type="match status" value="1"/>
</dbReference>
<dbReference type="InterPro" id="IPR001060">
    <property type="entry name" value="FCH_dom"/>
</dbReference>
<dbReference type="PANTHER" id="PTHR23065">
    <property type="entry name" value="PROLINE-SERINE-THREONINE PHOSPHATASE INTERACTING PROTEIN 1"/>
    <property type="match status" value="1"/>
</dbReference>
<dbReference type="InterPro" id="IPR054713">
    <property type="entry name" value="GMIP/FCHO2-like_FCH"/>
</dbReference>
<dbReference type="GO" id="GO:0098793">
    <property type="term" value="C:presynapse"/>
    <property type="evidence" value="ECO:0007669"/>
    <property type="project" value="GOC"/>
</dbReference>
<dbReference type="GO" id="GO:0072583">
    <property type="term" value="P:clathrin-dependent endocytosis"/>
    <property type="evidence" value="ECO:0007669"/>
    <property type="project" value="TreeGrafter"/>
</dbReference>
<evidence type="ECO:0000259" key="12">
    <source>
        <dbReference type="PROSITE" id="PS51072"/>
    </source>
</evidence>
<keyword evidence="7" id="KW-0472">Membrane</keyword>
<evidence type="ECO:0000256" key="5">
    <source>
        <dbReference type="ARBA" id="ARBA00022583"/>
    </source>
</evidence>
<accession>A0A665WFU7</accession>
<protein>
    <recommendedName>
        <fullName evidence="3">F-BAR domain only protein 2</fullName>
    </recommendedName>
</protein>
<dbReference type="PROSITE" id="PS51072">
    <property type="entry name" value="MHD"/>
    <property type="match status" value="1"/>
</dbReference>
<dbReference type="GO" id="GO:0048488">
    <property type="term" value="P:synaptic vesicle endocytosis"/>
    <property type="evidence" value="ECO:0007669"/>
    <property type="project" value="TreeGrafter"/>
</dbReference>
<dbReference type="PANTHER" id="PTHR23065:SF8">
    <property type="entry name" value="F-BAR DOMAIN ONLY PROTEIN 2"/>
    <property type="match status" value="1"/>
</dbReference>
<feature type="compositionally biased region" description="Polar residues" evidence="11">
    <location>
        <begin position="428"/>
        <end position="443"/>
    </location>
</feature>
<keyword evidence="8" id="KW-0168">Coated pit</keyword>